<evidence type="ECO:0000256" key="2">
    <source>
        <dbReference type="ARBA" id="ARBA00023242"/>
    </source>
</evidence>
<dbReference type="SMART" id="SM00066">
    <property type="entry name" value="GAL4"/>
    <property type="match status" value="2"/>
</dbReference>
<reference evidence="4 6" key="1">
    <citation type="journal article" date="2012" name="Nature">
        <title>Algal genomes reveal evolutionary mosaicism and the fate of nucleomorphs.</title>
        <authorList>
            <consortium name="DOE Joint Genome Institute"/>
            <person name="Curtis B.A."/>
            <person name="Tanifuji G."/>
            <person name="Burki F."/>
            <person name="Gruber A."/>
            <person name="Irimia M."/>
            <person name="Maruyama S."/>
            <person name="Arias M.C."/>
            <person name="Ball S.G."/>
            <person name="Gile G.H."/>
            <person name="Hirakawa Y."/>
            <person name="Hopkins J.F."/>
            <person name="Kuo A."/>
            <person name="Rensing S.A."/>
            <person name="Schmutz J."/>
            <person name="Symeonidi A."/>
            <person name="Elias M."/>
            <person name="Eveleigh R.J."/>
            <person name="Herman E.K."/>
            <person name="Klute M.J."/>
            <person name="Nakayama T."/>
            <person name="Obornik M."/>
            <person name="Reyes-Prieto A."/>
            <person name="Armbrust E.V."/>
            <person name="Aves S.J."/>
            <person name="Beiko R.G."/>
            <person name="Coutinho P."/>
            <person name="Dacks J.B."/>
            <person name="Durnford D.G."/>
            <person name="Fast N.M."/>
            <person name="Green B.R."/>
            <person name="Grisdale C.J."/>
            <person name="Hempel F."/>
            <person name="Henrissat B."/>
            <person name="Hoppner M.P."/>
            <person name="Ishida K."/>
            <person name="Kim E."/>
            <person name="Koreny L."/>
            <person name="Kroth P.G."/>
            <person name="Liu Y."/>
            <person name="Malik S.B."/>
            <person name="Maier U.G."/>
            <person name="McRose D."/>
            <person name="Mock T."/>
            <person name="Neilson J.A."/>
            <person name="Onodera N.T."/>
            <person name="Poole A.M."/>
            <person name="Pritham E.J."/>
            <person name="Richards T.A."/>
            <person name="Rocap G."/>
            <person name="Roy S.W."/>
            <person name="Sarai C."/>
            <person name="Schaack S."/>
            <person name="Shirato S."/>
            <person name="Slamovits C.H."/>
            <person name="Spencer D.F."/>
            <person name="Suzuki S."/>
            <person name="Worden A.Z."/>
            <person name="Zauner S."/>
            <person name="Barry K."/>
            <person name="Bell C."/>
            <person name="Bharti A.K."/>
            <person name="Crow J.A."/>
            <person name="Grimwood J."/>
            <person name="Kramer R."/>
            <person name="Lindquist E."/>
            <person name="Lucas S."/>
            <person name="Salamov A."/>
            <person name="McFadden G.I."/>
            <person name="Lane C.E."/>
            <person name="Keeling P.J."/>
            <person name="Gray M.W."/>
            <person name="Grigoriev I.V."/>
            <person name="Archibald J.M."/>
        </authorList>
    </citation>
    <scope>NUCLEOTIDE SEQUENCE</scope>
    <source>
        <strain evidence="4 6">CCMP2712</strain>
    </source>
</reference>
<reference evidence="6" key="2">
    <citation type="submission" date="2012-11" db="EMBL/GenBank/DDBJ databases">
        <authorList>
            <person name="Kuo A."/>
            <person name="Curtis B.A."/>
            <person name="Tanifuji G."/>
            <person name="Burki F."/>
            <person name="Gruber A."/>
            <person name="Irimia M."/>
            <person name="Maruyama S."/>
            <person name="Arias M.C."/>
            <person name="Ball S.G."/>
            <person name="Gile G.H."/>
            <person name="Hirakawa Y."/>
            <person name="Hopkins J.F."/>
            <person name="Rensing S.A."/>
            <person name="Schmutz J."/>
            <person name="Symeonidi A."/>
            <person name="Elias M."/>
            <person name="Eveleigh R.J."/>
            <person name="Herman E.K."/>
            <person name="Klute M.J."/>
            <person name="Nakayama T."/>
            <person name="Obornik M."/>
            <person name="Reyes-Prieto A."/>
            <person name="Armbrust E.V."/>
            <person name="Aves S.J."/>
            <person name="Beiko R.G."/>
            <person name="Coutinho P."/>
            <person name="Dacks J.B."/>
            <person name="Durnford D.G."/>
            <person name="Fast N.M."/>
            <person name="Green B.R."/>
            <person name="Grisdale C."/>
            <person name="Hempe F."/>
            <person name="Henrissat B."/>
            <person name="Hoppner M.P."/>
            <person name="Ishida K.-I."/>
            <person name="Kim E."/>
            <person name="Koreny L."/>
            <person name="Kroth P.G."/>
            <person name="Liu Y."/>
            <person name="Malik S.-B."/>
            <person name="Maier U.G."/>
            <person name="McRose D."/>
            <person name="Mock T."/>
            <person name="Neilson J.A."/>
            <person name="Onodera N.T."/>
            <person name="Poole A.M."/>
            <person name="Pritham E.J."/>
            <person name="Richards T.A."/>
            <person name="Rocap G."/>
            <person name="Roy S.W."/>
            <person name="Sarai C."/>
            <person name="Schaack S."/>
            <person name="Shirato S."/>
            <person name="Slamovits C.H."/>
            <person name="Spencer D.F."/>
            <person name="Suzuki S."/>
            <person name="Worden A.Z."/>
            <person name="Zauner S."/>
            <person name="Barry K."/>
            <person name="Bell C."/>
            <person name="Bharti A.K."/>
            <person name="Crow J.A."/>
            <person name="Grimwood J."/>
            <person name="Kramer R."/>
            <person name="Lindquist E."/>
            <person name="Lucas S."/>
            <person name="Salamov A."/>
            <person name="McFadden G.I."/>
            <person name="Lane C.E."/>
            <person name="Keeling P.J."/>
            <person name="Gray M.W."/>
            <person name="Grigoriev I.V."/>
            <person name="Archibald J.M."/>
        </authorList>
    </citation>
    <scope>NUCLEOTIDE SEQUENCE</scope>
    <source>
        <strain evidence="6">CCMP2712</strain>
    </source>
</reference>
<name>L1IVV3_GUITC</name>
<dbReference type="SUPFAM" id="SSF57701">
    <property type="entry name" value="Zn2/Cys6 DNA-binding domain"/>
    <property type="match status" value="2"/>
</dbReference>
<evidence type="ECO:0000259" key="3">
    <source>
        <dbReference type="PROSITE" id="PS50048"/>
    </source>
</evidence>
<dbReference type="EMBL" id="JH993032">
    <property type="protein sequence ID" value="EKX40356.1"/>
    <property type="molecule type" value="Genomic_DNA"/>
</dbReference>
<dbReference type="Pfam" id="PF00172">
    <property type="entry name" value="Zn_clus"/>
    <property type="match status" value="2"/>
</dbReference>
<dbReference type="GO" id="GO:0000981">
    <property type="term" value="F:DNA-binding transcription factor activity, RNA polymerase II-specific"/>
    <property type="evidence" value="ECO:0007669"/>
    <property type="project" value="InterPro"/>
</dbReference>
<dbReference type="AlphaFoldDB" id="L1IVV3"/>
<organism evidence="4">
    <name type="scientific">Guillardia theta (strain CCMP2712)</name>
    <name type="common">Cryptophyte</name>
    <dbReference type="NCBI Taxonomy" id="905079"/>
    <lineage>
        <taxon>Eukaryota</taxon>
        <taxon>Cryptophyceae</taxon>
        <taxon>Pyrenomonadales</taxon>
        <taxon>Geminigeraceae</taxon>
        <taxon>Guillardia</taxon>
    </lineage>
</organism>
<dbReference type="PROSITE" id="PS50048">
    <property type="entry name" value="ZN2_CY6_FUNGAL_2"/>
    <property type="match status" value="2"/>
</dbReference>
<dbReference type="HOGENOM" id="CLU_045055_0_0_1"/>
<comment type="subcellular location">
    <subcellularLocation>
        <location evidence="1">Nucleus</location>
    </subcellularLocation>
</comment>
<dbReference type="GeneID" id="17297051"/>
<dbReference type="PROSITE" id="PS00463">
    <property type="entry name" value="ZN2_CY6_FUNGAL_1"/>
    <property type="match status" value="1"/>
</dbReference>
<dbReference type="EnsemblProtists" id="EKX40356">
    <property type="protein sequence ID" value="EKX40356"/>
    <property type="gene ID" value="GUITHDRAFT_113593"/>
</dbReference>
<dbReference type="RefSeq" id="XP_005827336.1">
    <property type="nucleotide sequence ID" value="XM_005827279.1"/>
</dbReference>
<dbReference type="CDD" id="cd00067">
    <property type="entry name" value="GAL4"/>
    <property type="match status" value="2"/>
</dbReference>
<gene>
    <name evidence="4" type="ORF">GUITHDRAFT_113593</name>
</gene>
<keyword evidence="2" id="KW-0539">Nucleus</keyword>
<evidence type="ECO:0000313" key="4">
    <source>
        <dbReference type="EMBL" id="EKX40356.1"/>
    </source>
</evidence>
<dbReference type="Gene3D" id="4.10.240.10">
    <property type="entry name" value="Zn(2)-C6 fungal-type DNA-binding domain"/>
    <property type="match status" value="2"/>
</dbReference>
<accession>L1IVV3</accession>
<sequence length="479" mass="54638">MSEGMWGKACVQCRRMKRKCDGKMPCSLCISKGQGELCTRKEPKPSCATCKRRKVKCDKKRPCSTCISLGKQDECVDENEERERVQETAGVLEGDVSENVPSQHLNVETPKSHQRAVEEFYDNVQDFSPPPESAFDLVSYQLGGGFDTSSWEKDDERNQTVDEIKEFYFRQLDNWDEYEAQSTDHVWRPLQTAMHLFLWDRATNFGRDIHRIQLSPLILKAIWQAGYSSHMGKFGEFSAMMRSELQEAGPFDIENLKDTMPLDSNSGYWIMDVDPLTMSRTKLEISSGIANFMNMHPDEMLARLGNCDNALPHSELEFFGSMTCPGRKSFAEGKSSAGIPKSGKLIDPLLVRLTSIKQRDSLGRVIKVMNILHRLTPSEYDQSLLSEPRTCRPLMARVGDQRDGEELLHSANYDSLFSQTFRTMKENVEGQRSLMRLEHEVDDLFRPFVEFAAARMLRELRRMHANFLAAAAVNGWALV</sequence>
<dbReference type="InterPro" id="IPR036864">
    <property type="entry name" value="Zn2-C6_fun-type_DNA-bd_sf"/>
</dbReference>
<proteinExistence type="predicted"/>
<dbReference type="InterPro" id="IPR001138">
    <property type="entry name" value="Zn2Cys6_DnaBD"/>
</dbReference>
<dbReference type="InterPro" id="IPR050613">
    <property type="entry name" value="Sec_Metabolite_Reg"/>
</dbReference>
<protein>
    <recommendedName>
        <fullName evidence="3">Zn(2)-C6 fungal-type domain-containing protein</fullName>
    </recommendedName>
</protein>
<dbReference type="GO" id="GO:0008270">
    <property type="term" value="F:zinc ion binding"/>
    <property type="evidence" value="ECO:0007669"/>
    <property type="project" value="InterPro"/>
</dbReference>
<evidence type="ECO:0000313" key="5">
    <source>
        <dbReference type="EnsemblProtists" id="EKX40356"/>
    </source>
</evidence>
<dbReference type="OrthoDB" id="424974at2759"/>
<feature type="domain" description="Zn(2)-C6 fungal-type" evidence="3">
    <location>
        <begin position="9"/>
        <end position="40"/>
    </location>
</feature>
<dbReference type="PaxDb" id="55529-EKX40356"/>
<evidence type="ECO:0000313" key="6">
    <source>
        <dbReference type="Proteomes" id="UP000011087"/>
    </source>
</evidence>
<evidence type="ECO:0000256" key="1">
    <source>
        <dbReference type="ARBA" id="ARBA00004123"/>
    </source>
</evidence>
<dbReference type="GO" id="GO:0005634">
    <property type="term" value="C:nucleus"/>
    <property type="evidence" value="ECO:0007669"/>
    <property type="project" value="UniProtKB-SubCell"/>
</dbReference>
<reference evidence="5" key="3">
    <citation type="submission" date="2015-06" db="UniProtKB">
        <authorList>
            <consortium name="EnsemblProtists"/>
        </authorList>
    </citation>
    <scope>IDENTIFICATION</scope>
</reference>
<dbReference type="PANTHER" id="PTHR31001">
    <property type="entry name" value="UNCHARACTERIZED TRANSCRIPTIONAL REGULATORY PROTEIN"/>
    <property type="match status" value="1"/>
</dbReference>
<feature type="domain" description="Zn(2)-C6 fungal-type" evidence="3">
    <location>
        <begin position="46"/>
        <end position="77"/>
    </location>
</feature>
<dbReference type="Proteomes" id="UP000011087">
    <property type="component" value="Unassembled WGS sequence"/>
</dbReference>
<keyword evidence="6" id="KW-1185">Reference proteome</keyword>
<dbReference type="KEGG" id="gtt:GUITHDRAFT_113593"/>